<accession>A0ABV3NA60</accession>
<dbReference type="RefSeq" id="WP_129546279.1">
    <property type="nucleotide sequence ID" value="NZ_CP033902.1"/>
</dbReference>
<evidence type="ECO:0000313" key="3">
    <source>
        <dbReference type="Proteomes" id="UP001555100"/>
    </source>
</evidence>
<dbReference type="InterPro" id="IPR000601">
    <property type="entry name" value="PKD_dom"/>
</dbReference>
<name>A0ABV3NA60_9ACTO</name>
<protein>
    <recommendedName>
        <fullName evidence="1">PKD domain-containing protein</fullName>
    </recommendedName>
</protein>
<keyword evidence="3" id="KW-1185">Reference proteome</keyword>
<gene>
    <name evidence="2" type="ORF">V3M73_03550</name>
</gene>
<organism evidence="2 3">
    <name type="scientific">Trueperella pyogenes</name>
    <dbReference type="NCBI Taxonomy" id="1661"/>
    <lineage>
        <taxon>Bacteria</taxon>
        <taxon>Bacillati</taxon>
        <taxon>Actinomycetota</taxon>
        <taxon>Actinomycetes</taxon>
        <taxon>Actinomycetales</taxon>
        <taxon>Actinomycetaceae</taxon>
        <taxon>Trueperella</taxon>
    </lineage>
</organism>
<evidence type="ECO:0000259" key="1">
    <source>
        <dbReference type="PROSITE" id="PS50093"/>
    </source>
</evidence>
<reference evidence="2 3" key="1">
    <citation type="submission" date="2024-01" db="EMBL/GenBank/DDBJ databases">
        <title>Genomic analysis and antimicrobial resistance profiles of Trueperella pyogenes isolated from domestic and wild animals.</title>
        <authorList>
            <person name="Magossi G."/>
            <person name="Gzyl K.E."/>
            <person name="Holman D.B."/>
            <person name="Amat S."/>
        </authorList>
    </citation>
    <scope>NUCLEOTIDE SEQUENCE [LARGE SCALE GENOMIC DNA]</scope>
    <source>
        <strain evidence="2 3">1494</strain>
    </source>
</reference>
<proteinExistence type="predicted"/>
<sequence length="181" mass="19543">MSGPLAEYCMYRENKDPQEASSNPAKSPAPQMTLADLGHYIRENAQVIIRGGELTWQPASPEVIINKAVYFASSAGAYKDTVTVLGTPLELSFTPTTFEWFPGDGNTFVTKDSGGPYPNGSASYVYTRPGTFTPGVRIKWNVAIRVIGTNNWYNVPGDAVTSTTSMPITAVEAEAVLVANR</sequence>
<dbReference type="PROSITE" id="PS50093">
    <property type="entry name" value="PKD"/>
    <property type="match status" value="1"/>
</dbReference>
<dbReference type="EMBL" id="JBAGNM010000002">
    <property type="protein sequence ID" value="MEW6954100.1"/>
    <property type="molecule type" value="Genomic_DNA"/>
</dbReference>
<evidence type="ECO:0000313" key="2">
    <source>
        <dbReference type="EMBL" id="MEW6954100.1"/>
    </source>
</evidence>
<dbReference type="Proteomes" id="UP001555100">
    <property type="component" value="Unassembled WGS sequence"/>
</dbReference>
<feature type="domain" description="PKD" evidence="1">
    <location>
        <begin position="92"/>
        <end position="133"/>
    </location>
</feature>
<comment type="caution">
    <text evidence="2">The sequence shown here is derived from an EMBL/GenBank/DDBJ whole genome shotgun (WGS) entry which is preliminary data.</text>
</comment>